<dbReference type="InterPro" id="IPR052381">
    <property type="entry name" value="AAA_domain_protein"/>
</dbReference>
<accession>A0A6S6TRV7</accession>
<dbReference type="EMBL" id="CACVAP010000101">
    <property type="protein sequence ID" value="CAA6822084.1"/>
    <property type="molecule type" value="Genomic_DNA"/>
</dbReference>
<evidence type="ECO:0000259" key="3">
    <source>
        <dbReference type="Pfam" id="PF00004"/>
    </source>
</evidence>
<dbReference type="Pfam" id="PF00004">
    <property type="entry name" value="AAA"/>
    <property type="match status" value="1"/>
</dbReference>
<dbReference type="Gene3D" id="3.40.50.300">
    <property type="entry name" value="P-loop containing nucleotide triphosphate hydrolases"/>
    <property type="match status" value="1"/>
</dbReference>
<dbReference type="InterPro" id="IPR027417">
    <property type="entry name" value="P-loop_NTPase"/>
</dbReference>
<keyword evidence="2" id="KW-0067">ATP-binding</keyword>
<protein>
    <recommendedName>
        <fullName evidence="3">ATPase AAA-type core domain-containing protein</fullName>
    </recommendedName>
</protein>
<sequence>MLEWFLAEDKAYYENLEKFKNKEYSTVVYDEIIVLPTDKEIKRSLLSQNRIAFLSPILPPLEFINVVIVKKLKNLKGVLTTQEESAGITIPQSIESKLGLKTIEPELTFSNLGGAKMFKDWASRVDIAKEKGILPKPVFFLGVPGVGKTFSVQCYAGEKNLPMLELNIELILEKPNPISVINSIFEYFDDTGIECILLMDEIEQMLQSKAMLGQLLTILSNLNTPEGYKLNGVLFATSNNVKDLVYNFPQFFRHGRWSEKFFNNYPSKEEALAVMKLYASKFKVNIDDSMIEKAYILANQYYKKYNLEEKRSVYAQSEIAYLFEKLTAYLKIDDKILMNEIAMVDPLQVTAQQAIQKLIADSRSNKFKEM</sequence>
<evidence type="ECO:0000256" key="2">
    <source>
        <dbReference type="ARBA" id="ARBA00022840"/>
    </source>
</evidence>
<dbReference type="PANTHER" id="PTHR42960">
    <property type="entry name" value="YCF46 PROTEIN"/>
    <property type="match status" value="1"/>
</dbReference>
<dbReference type="GO" id="GO:0005524">
    <property type="term" value="F:ATP binding"/>
    <property type="evidence" value="ECO:0007669"/>
    <property type="project" value="UniProtKB-KW"/>
</dbReference>
<feature type="domain" description="ATPase AAA-type core" evidence="3">
    <location>
        <begin position="139"/>
        <end position="246"/>
    </location>
</feature>
<dbReference type="AlphaFoldDB" id="A0A6S6TRV7"/>
<keyword evidence="1" id="KW-0547">Nucleotide-binding</keyword>
<name>A0A6S6TRV7_9BACT</name>
<reference evidence="4" key="1">
    <citation type="submission" date="2020-01" db="EMBL/GenBank/DDBJ databases">
        <authorList>
            <person name="Meier V. D."/>
            <person name="Meier V D."/>
        </authorList>
    </citation>
    <scope>NUCLEOTIDE SEQUENCE</scope>
    <source>
        <strain evidence="4">HLG_WM_MAG_06</strain>
    </source>
</reference>
<evidence type="ECO:0000313" key="4">
    <source>
        <dbReference type="EMBL" id="CAA6822084.1"/>
    </source>
</evidence>
<dbReference type="PANTHER" id="PTHR42960:SF1">
    <property type="entry name" value="YCF46 PROTEIN"/>
    <property type="match status" value="1"/>
</dbReference>
<organism evidence="4">
    <name type="scientific">uncultured Sulfurovum sp</name>
    <dbReference type="NCBI Taxonomy" id="269237"/>
    <lineage>
        <taxon>Bacteria</taxon>
        <taxon>Pseudomonadati</taxon>
        <taxon>Campylobacterota</taxon>
        <taxon>Epsilonproteobacteria</taxon>
        <taxon>Campylobacterales</taxon>
        <taxon>Sulfurovaceae</taxon>
        <taxon>Sulfurovum</taxon>
        <taxon>environmental samples</taxon>
    </lineage>
</organism>
<dbReference type="InterPro" id="IPR003959">
    <property type="entry name" value="ATPase_AAA_core"/>
</dbReference>
<dbReference type="GO" id="GO:0016887">
    <property type="term" value="F:ATP hydrolysis activity"/>
    <property type="evidence" value="ECO:0007669"/>
    <property type="project" value="InterPro"/>
</dbReference>
<dbReference type="SUPFAM" id="SSF52540">
    <property type="entry name" value="P-loop containing nucleoside triphosphate hydrolases"/>
    <property type="match status" value="1"/>
</dbReference>
<evidence type="ECO:0000256" key="1">
    <source>
        <dbReference type="ARBA" id="ARBA00022741"/>
    </source>
</evidence>
<gene>
    <name evidence="4" type="ORF">HELGO_WM26354</name>
</gene>
<proteinExistence type="predicted"/>